<dbReference type="PANTHER" id="PTHR23235">
    <property type="entry name" value="KRUEPPEL-LIKE TRANSCRIPTION FACTOR"/>
    <property type="match status" value="1"/>
</dbReference>
<feature type="compositionally biased region" description="Low complexity" evidence="5">
    <location>
        <begin position="163"/>
        <end position="173"/>
    </location>
</feature>
<protein>
    <recommendedName>
        <fullName evidence="7">C2H2-type domain-containing protein</fullName>
    </recommendedName>
</protein>
<dbReference type="PROSITE" id="PS00028">
    <property type="entry name" value="ZINC_FINGER_C2H2_1"/>
    <property type="match status" value="1"/>
</dbReference>
<accession>A0ABN8VHI7</accession>
<evidence type="ECO:0000313" key="9">
    <source>
        <dbReference type="Proteomes" id="UP001152964"/>
    </source>
</evidence>
<name>A0ABN8VHI7_SACEU</name>
<dbReference type="PROSITE" id="PS50157">
    <property type="entry name" value="ZINC_FINGER_C2H2_2"/>
    <property type="match status" value="1"/>
</dbReference>
<gene>
    <name evidence="8" type="primary">U6500L04150</name>
    <name evidence="8" type="ORF">SEUBUCD650_0L04150</name>
</gene>
<feature type="region of interest" description="Disordered" evidence="5">
    <location>
        <begin position="288"/>
        <end position="316"/>
    </location>
</feature>
<keyword evidence="3" id="KW-0862">Zinc</keyword>
<dbReference type="Proteomes" id="UP001152964">
    <property type="component" value="Chromosome 12"/>
</dbReference>
<dbReference type="SMART" id="SM00355">
    <property type="entry name" value="ZnF_C2H2"/>
    <property type="match status" value="2"/>
</dbReference>
<evidence type="ECO:0000256" key="4">
    <source>
        <dbReference type="PROSITE-ProRule" id="PRU00042"/>
    </source>
</evidence>
<dbReference type="SUPFAM" id="SSF57667">
    <property type="entry name" value="beta-beta-alpha zinc fingers"/>
    <property type="match status" value="1"/>
</dbReference>
<dbReference type="EMBL" id="OX291502">
    <property type="protein sequence ID" value="CAI1602434.1"/>
    <property type="molecule type" value="Genomic_DNA"/>
</dbReference>
<evidence type="ECO:0000259" key="7">
    <source>
        <dbReference type="PROSITE" id="PS50157"/>
    </source>
</evidence>
<feature type="chain" id="PRO_5046294845" description="C2H2-type domain-containing protein" evidence="6">
    <location>
        <begin position="17"/>
        <end position="435"/>
    </location>
</feature>
<feature type="signal peptide" evidence="6">
    <location>
        <begin position="1"/>
        <end position="16"/>
    </location>
</feature>
<reference evidence="8" key="1">
    <citation type="submission" date="2022-08" db="EMBL/GenBank/DDBJ databases">
        <authorList>
            <person name="Byrne P K."/>
        </authorList>
    </citation>
    <scope>NUCLEOTIDE SEQUENCE</scope>
    <source>
        <strain evidence="8">UCD650</strain>
    </source>
</reference>
<dbReference type="PANTHER" id="PTHR23235:SF120">
    <property type="entry name" value="KRUPPEL-LIKE FACTOR 15"/>
    <property type="match status" value="1"/>
</dbReference>
<evidence type="ECO:0000256" key="1">
    <source>
        <dbReference type="ARBA" id="ARBA00022723"/>
    </source>
</evidence>
<feature type="region of interest" description="Disordered" evidence="5">
    <location>
        <begin position="163"/>
        <end position="231"/>
    </location>
</feature>
<dbReference type="Gene3D" id="3.30.160.60">
    <property type="entry name" value="Classic Zinc Finger"/>
    <property type="match status" value="1"/>
</dbReference>
<dbReference type="Pfam" id="PF13894">
    <property type="entry name" value="zf-C2H2_4"/>
    <property type="match status" value="1"/>
</dbReference>
<keyword evidence="6" id="KW-0732">Signal</keyword>
<dbReference type="InterPro" id="IPR036236">
    <property type="entry name" value="Znf_C2H2_sf"/>
</dbReference>
<organism evidence="8 9">
    <name type="scientific">Saccharomyces eubayanus</name>
    <name type="common">Yeast</name>
    <dbReference type="NCBI Taxonomy" id="1080349"/>
    <lineage>
        <taxon>Eukaryota</taxon>
        <taxon>Fungi</taxon>
        <taxon>Dikarya</taxon>
        <taxon>Ascomycota</taxon>
        <taxon>Saccharomycotina</taxon>
        <taxon>Saccharomycetes</taxon>
        <taxon>Saccharomycetales</taxon>
        <taxon>Saccharomycetaceae</taxon>
        <taxon>Saccharomyces</taxon>
    </lineage>
</organism>
<feature type="compositionally biased region" description="Polar residues" evidence="5">
    <location>
        <begin position="288"/>
        <end position="308"/>
    </location>
</feature>
<feature type="compositionally biased region" description="Low complexity" evidence="5">
    <location>
        <begin position="181"/>
        <end position="209"/>
    </location>
</feature>
<evidence type="ECO:0000256" key="2">
    <source>
        <dbReference type="ARBA" id="ARBA00022771"/>
    </source>
</evidence>
<proteinExistence type="predicted"/>
<evidence type="ECO:0000313" key="8">
    <source>
        <dbReference type="EMBL" id="CAI1602434.1"/>
    </source>
</evidence>
<keyword evidence="9" id="KW-1185">Reference proteome</keyword>
<sequence length="435" mass="47372">MARVMSCLLIVDPSSAARPCEVTGRPIIAPFFAVAVFFVAVGRMAVPSGAKQRYKEDWLVGQRCVLGQCIGFEVTGCVFFVWHVQRAMSNANNSAMNHVTLPPISSFDNLIKAAERQYNGEASSASAHPALPNMNISNGSASAGASSSMLSYQLLPHSNDVSRSNSSSSFLPSAQQPADGSTSASETSSSASPSRSISPPLKMAAPSSAGGAGAGAGGSAPHSIKINKPRKKKQCPICRNFYANLTTHKATHLTPEDRPHKCPICHRGFARNNDLLRHKKRHWKDEILSQSGALSSPANDVTGGSVSPTDDDTHEKMTPMNSVTDYAQLKSLHQIKGTFKCPFNSTLIQLDMDMYPYKFKPLNFETSNCHQTGVFSRCDTFKNHLKALHFEYPPGTKKKDRNIVPGRCKHCGLKFENVDVWLNEHVGKQCGYKYH</sequence>
<keyword evidence="1" id="KW-0479">Metal-binding</keyword>
<evidence type="ECO:0000256" key="6">
    <source>
        <dbReference type="SAM" id="SignalP"/>
    </source>
</evidence>
<feature type="domain" description="C2H2-type" evidence="7">
    <location>
        <begin position="260"/>
        <end position="287"/>
    </location>
</feature>
<evidence type="ECO:0000256" key="3">
    <source>
        <dbReference type="ARBA" id="ARBA00022833"/>
    </source>
</evidence>
<dbReference type="InterPro" id="IPR013087">
    <property type="entry name" value="Znf_C2H2_type"/>
</dbReference>
<evidence type="ECO:0000256" key="5">
    <source>
        <dbReference type="SAM" id="MobiDB-lite"/>
    </source>
</evidence>
<keyword evidence="2 4" id="KW-0863">Zinc-finger</keyword>